<dbReference type="EMBL" id="AEQV01000010">
    <property type="protein sequence ID" value="EGD11179.1"/>
    <property type="molecule type" value="Genomic_DNA"/>
</dbReference>
<name>F0B8U5_9XANT</name>
<reference evidence="1 2" key="1">
    <citation type="journal article" date="2011" name="BMC Genomics">
        <title>Comparative genomics reveals diversity among xanthomonads infecting tomato and pepper.</title>
        <authorList>
            <person name="Potnis N."/>
            <person name="Krasileva K."/>
            <person name="Chow V."/>
            <person name="Almeida N.F."/>
            <person name="Patil P.B."/>
            <person name="Ryan R.P."/>
            <person name="Sharlach M."/>
            <person name="Behlau F."/>
            <person name="Dow J.M."/>
            <person name="Momol M.T."/>
            <person name="White F.F."/>
            <person name="Preston J.F."/>
            <person name="Vinatzer B.A."/>
            <person name="Koebnik R."/>
            <person name="Setubal J.C."/>
            <person name="Norman D.J."/>
            <person name="Staskawicz B.J."/>
            <person name="Jones J.B."/>
        </authorList>
    </citation>
    <scope>NUCLEOTIDE SEQUENCE [LARGE SCALE GENOMIC DNA]</scope>
    <source>
        <strain evidence="1 2">ATCC 35937</strain>
    </source>
</reference>
<protein>
    <recommendedName>
        <fullName evidence="3">DUF1631 domain-containing protein</fullName>
    </recommendedName>
</protein>
<proteinExistence type="predicted"/>
<evidence type="ECO:0008006" key="3">
    <source>
        <dbReference type="Google" id="ProtNLM"/>
    </source>
</evidence>
<dbReference type="Pfam" id="PF07793">
    <property type="entry name" value="DUF1631"/>
    <property type="match status" value="1"/>
</dbReference>
<comment type="caution">
    <text evidence="1">The sequence shown here is derived from an EMBL/GenBank/DDBJ whole genome shotgun (WGS) entry which is preliminary data.</text>
</comment>
<dbReference type="AlphaFoldDB" id="F0B8U5"/>
<dbReference type="InterPro" id="IPR012434">
    <property type="entry name" value="DUF1631"/>
</dbReference>
<dbReference type="eggNOG" id="COG4223">
    <property type="taxonomic scope" value="Bacteria"/>
</dbReference>
<dbReference type="Proteomes" id="UP000003299">
    <property type="component" value="Unassembled WGS sequence"/>
</dbReference>
<accession>F0B8U5</accession>
<evidence type="ECO:0000313" key="2">
    <source>
        <dbReference type="Proteomes" id="UP000003299"/>
    </source>
</evidence>
<sequence>MQQAALRTDGAGPDLEAAMAVGDAVLAQLTPARSDTGLDTQRAALLQAFALAGLGAREAEQAVQELLRALAPTPAAADAEPLAPTLTALSLAPSPADPVAEPLTPMLDAGAQVEFDRITADFFRALAIGTSLDFVDREGRVQAGKLSWISPISGRLMFVNRRGGRLCVSSPEELAMMVWLDRLRLHREEDAFYSAMQGVVDGLDDPGHLKP</sequence>
<gene>
    <name evidence="1" type="ORF">XVE_0496</name>
</gene>
<organism evidence="1 2">
    <name type="scientific">Xanthomonas vesicatoria ATCC 35937</name>
    <dbReference type="NCBI Taxonomy" id="925775"/>
    <lineage>
        <taxon>Bacteria</taxon>
        <taxon>Pseudomonadati</taxon>
        <taxon>Pseudomonadota</taxon>
        <taxon>Gammaproteobacteria</taxon>
        <taxon>Lysobacterales</taxon>
        <taxon>Lysobacteraceae</taxon>
        <taxon>Xanthomonas</taxon>
    </lineage>
</organism>
<evidence type="ECO:0000313" key="1">
    <source>
        <dbReference type="EMBL" id="EGD11179.1"/>
    </source>
</evidence>